<dbReference type="PANTHER" id="PTHR43668">
    <property type="entry name" value="ALLANTOINASE"/>
    <property type="match status" value="1"/>
</dbReference>
<evidence type="ECO:0000256" key="9">
    <source>
        <dbReference type="ARBA" id="ARBA00022975"/>
    </source>
</evidence>
<dbReference type="GO" id="GO:0004151">
    <property type="term" value="F:dihydroorotase activity"/>
    <property type="evidence" value="ECO:0007669"/>
    <property type="project" value="InterPro"/>
</dbReference>
<organism evidence="16 17">
    <name type="scientific">Spodoptera exigua</name>
    <name type="common">Beet armyworm</name>
    <name type="synonym">Noctua fulgens</name>
    <dbReference type="NCBI Taxonomy" id="7107"/>
    <lineage>
        <taxon>Eukaryota</taxon>
        <taxon>Metazoa</taxon>
        <taxon>Ecdysozoa</taxon>
        <taxon>Arthropoda</taxon>
        <taxon>Hexapoda</taxon>
        <taxon>Insecta</taxon>
        <taxon>Pterygota</taxon>
        <taxon>Neoptera</taxon>
        <taxon>Endopterygota</taxon>
        <taxon>Lepidoptera</taxon>
        <taxon>Glossata</taxon>
        <taxon>Ditrysia</taxon>
        <taxon>Noctuoidea</taxon>
        <taxon>Noctuidae</taxon>
        <taxon>Amphipyrinae</taxon>
        <taxon>Spodoptera</taxon>
    </lineage>
</organism>
<dbReference type="HAMAP" id="MF_00220_B">
    <property type="entry name" value="PyrC_classI_B"/>
    <property type="match status" value="1"/>
</dbReference>
<accession>A0A835G047</accession>
<comment type="cofactor">
    <cofactor evidence="1">
        <name>Zn(2+)</name>
        <dbReference type="ChEBI" id="CHEBI:29105"/>
    </cofactor>
</comment>
<dbReference type="InterPro" id="IPR024403">
    <property type="entry name" value="DHOase_cat"/>
</dbReference>
<evidence type="ECO:0000256" key="4">
    <source>
        <dbReference type="ARBA" id="ARBA00022448"/>
    </source>
</evidence>
<evidence type="ECO:0000313" key="17">
    <source>
        <dbReference type="Proteomes" id="UP000648187"/>
    </source>
</evidence>
<dbReference type="Pfam" id="PF00185">
    <property type="entry name" value="OTCace"/>
    <property type="match status" value="1"/>
</dbReference>
<dbReference type="GO" id="GO:0005737">
    <property type="term" value="C:cytoplasm"/>
    <property type="evidence" value="ECO:0007669"/>
    <property type="project" value="TreeGrafter"/>
</dbReference>
<keyword evidence="17" id="KW-1185">Reference proteome</keyword>
<feature type="domain" description="Aspartate/ornithine carbamoyltransferase Asp/Orn-binding" evidence="13">
    <location>
        <begin position="394"/>
        <end position="528"/>
    </location>
</feature>
<feature type="transmembrane region" description="Helical" evidence="12">
    <location>
        <begin position="12"/>
        <end position="35"/>
    </location>
</feature>
<feature type="transmembrane region" description="Helical" evidence="12">
    <location>
        <begin position="73"/>
        <end position="93"/>
    </location>
</feature>
<evidence type="ECO:0000259" key="15">
    <source>
        <dbReference type="Pfam" id="PF12890"/>
    </source>
</evidence>
<keyword evidence="5" id="KW-0808">Transferase</keyword>
<dbReference type="GO" id="GO:0006221">
    <property type="term" value="P:pyrimidine nucleotide biosynthetic process"/>
    <property type="evidence" value="ECO:0007669"/>
    <property type="project" value="UniProtKB-KW"/>
</dbReference>
<dbReference type="PANTHER" id="PTHR43668:SF2">
    <property type="entry name" value="ALLANTOINASE"/>
    <property type="match status" value="1"/>
</dbReference>
<evidence type="ECO:0000256" key="2">
    <source>
        <dbReference type="ARBA" id="ARBA00004141"/>
    </source>
</evidence>
<evidence type="ECO:0000256" key="1">
    <source>
        <dbReference type="ARBA" id="ARBA00001947"/>
    </source>
</evidence>
<feature type="domain" description="Aspartate/ornithine carbamoyltransferase carbamoyl-P binding" evidence="14">
    <location>
        <begin position="289"/>
        <end position="360"/>
    </location>
</feature>
<dbReference type="SUPFAM" id="SSF51556">
    <property type="entry name" value="Metallo-dependent hydrolases"/>
    <property type="match status" value="1"/>
</dbReference>
<dbReference type="InterPro" id="IPR002195">
    <property type="entry name" value="Dihydroorotase_CS"/>
</dbReference>
<dbReference type="GO" id="GO:0046872">
    <property type="term" value="F:metal ion binding"/>
    <property type="evidence" value="ECO:0007669"/>
    <property type="project" value="UniProtKB-KW"/>
</dbReference>
<dbReference type="Pfam" id="PF02729">
    <property type="entry name" value="OTCace_N"/>
    <property type="match status" value="2"/>
</dbReference>
<feature type="domain" description="Aspartate/ornithine carbamoyltransferase carbamoyl-P binding" evidence="14">
    <location>
        <begin position="361"/>
        <end position="388"/>
    </location>
</feature>
<evidence type="ECO:0000256" key="8">
    <source>
        <dbReference type="ARBA" id="ARBA00022801"/>
    </source>
</evidence>
<comment type="caution">
    <text evidence="16">The sequence shown here is derived from an EMBL/GenBank/DDBJ whole genome shotgun (WGS) entry which is preliminary data.</text>
</comment>
<dbReference type="GO" id="GO:0006520">
    <property type="term" value="P:amino acid metabolic process"/>
    <property type="evidence" value="ECO:0007669"/>
    <property type="project" value="InterPro"/>
</dbReference>
<dbReference type="Pfam" id="PF12890">
    <property type="entry name" value="DHOase"/>
    <property type="match status" value="1"/>
</dbReference>
<evidence type="ECO:0000256" key="5">
    <source>
        <dbReference type="ARBA" id="ARBA00022679"/>
    </source>
</evidence>
<dbReference type="GO" id="GO:0005886">
    <property type="term" value="C:plasma membrane"/>
    <property type="evidence" value="ECO:0007669"/>
    <property type="project" value="UniProtKB-ARBA"/>
</dbReference>
<dbReference type="Gene3D" id="2.30.40.10">
    <property type="entry name" value="Urease, subunit C, domain 1"/>
    <property type="match status" value="1"/>
</dbReference>
<reference evidence="16" key="1">
    <citation type="submission" date="2020-08" db="EMBL/GenBank/DDBJ databases">
        <title>Spodoptera exigua strain:BAW_Kor-Di-RS1 Genome sequencing and assembly.</title>
        <authorList>
            <person name="Kim J."/>
            <person name="Nam H.Y."/>
            <person name="Kwon M."/>
            <person name="Choi J.H."/>
            <person name="Cho S.R."/>
            <person name="Kim G.-H."/>
        </authorList>
    </citation>
    <scope>NUCLEOTIDE SEQUENCE</scope>
    <source>
        <strain evidence="16">BAW_Kor-Di-RS1</strain>
        <tissue evidence="16">Whole-body</tissue>
    </source>
</reference>
<keyword evidence="11 12" id="KW-0472">Membrane</keyword>
<evidence type="ECO:0000256" key="7">
    <source>
        <dbReference type="ARBA" id="ARBA00022723"/>
    </source>
</evidence>
<evidence type="ECO:0000313" key="16">
    <source>
        <dbReference type="EMBL" id="KAF9404716.1"/>
    </source>
</evidence>
<evidence type="ECO:0008006" key="18">
    <source>
        <dbReference type="Google" id="ProtNLM"/>
    </source>
</evidence>
<dbReference type="InterPro" id="IPR050138">
    <property type="entry name" value="DHOase/Allantoinase_Hydrolase"/>
</dbReference>
<dbReference type="NCBIfam" id="TIGR00857">
    <property type="entry name" value="pyrC_multi"/>
    <property type="match status" value="1"/>
</dbReference>
<feature type="transmembrane region" description="Helical" evidence="12">
    <location>
        <begin position="230"/>
        <end position="251"/>
    </location>
</feature>
<dbReference type="InterPro" id="IPR036901">
    <property type="entry name" value="Asp/Orn_carbamoylTrfase_sf"/>
</dbReference>
<dbReference type="InterPro" id="IPR006042">
    <property type="entry name" value="Xan_ur_permease"/>
</dbReference>
<dbReference type="EMBL" id="JACKWZ010000900">
    <property type="protein sequence ID" value="KAF9404716.1"/>
    <property type="molecule type" value="Genomic_DNA"/>
</dbReference>
<evidence type="ECO:0000256" key="10">
    <source>
        <dbReference type="ARBA" id="ARBA00022989"/>
    </source>
</evidence>
<feature type="transmembrane region" description="Helical" evidence="12">
    <location>
        <begin position="120"/>
        <end position="146"/>
    </location>
</feature>
<dbReference type="InterPro" id="IPR006132">
    <property type="entry name" value="Asp/Orn_carbamoyltranf_P-bd"/>
</dbReference>
<dbReference type="Gene3D" id="3.20.20.140">
    <property type="entry name" value="Metal-dependent hydrolases"/>
    <property type="match status" value="1"/>
</dbReference>
<dbReference type="NCBIfam" id="TIGR00801">
    <property type="entry name" value="ncs2"/>
    <property type="match status" value="1"/>
</dbReference>
<dbReference type="PROSITE" id="PS00482">
    <property type="entry name" value="DIHYDROOROTASE_1"/>
    <property type="match status" value="1"/>
</dbReference>
<dbReference type="SUPFAM" id="SSF51338">
    <property type="entry name" value="Composite domain of metallo-dependent hydrolases"/>
    <property type="match status" value="1"/>
</dbReference>
<dbReference type="InterPro" id="IPR006131">
    <property type="entry name" value="Asp_carbamoyltransf_Asp/Orn-bd"/>
</dbReference>
<evidence type="ECO:0000259" key="13">
    <source>
        <dbReference type="Pfam" id="PF00185"/>
    </source>
</evidence>
<dbReference type="InterPro" id="IPR032466">
    <property type="entry name" value="Metal_Hydrolase"/>
</dbReference>
<evidence type="ECO:0000259" key="14">
    <source>
        <dbReference type="Pfam" id="PF02729"/>
    </source>
</evidence>
<name>A0A835G047_SPOEX</name>
<keyword evidence="8" id="KW-0378">Hydrolase</keyword>
<dbReference type="Proteomes" id="UP000648187">
    <property type="component" value="Unassembled WGS sequence"/>
</dbReference>
<feature type="domain" description="Dihydroorotase catalytic" evidence="15">
    <location>
        <begin position="557"/>
        <end position="746"/>
    </location>
</feature>
<feature type="transmembrane region" description="Helical" evidence="12">
    <location>
        <begin position="47"/>
        <end position="66"/>
    </location>
</feature>
<dbReference type="FunFam" id="3.40.50.1370:FF:000011">
    <property type="entry name" value="Aspartate carbamoyltransferase"/>
    <property type="match status" value="1"/>
</dbReference>
<keyword evidence="7" id="KW-0479">Metal-binding</keyword>
<keyword evidence="6 12" id="KW-0812">Transmembrane</keyword>
<dbReference type="InterPro" id="IPR006043">
    <property type="entry name" value="NCS2"/>
</dbReference>
<keyword evidence="10 12" id="KW-1133">Transmembrane helix</keyword>
<gene>
    <name evidence="16" type="ORF">HW555_014198</name>
</gene>
<dbReference type="PROSITE" id="PS00483">
    <property type="entry name" value="DIHYDROOROTASE_2"/>
    <property type="match status" value="1"/>
</dbReference>
<comment type="similarity">
    <text evidence="3">Belongs to the nucleobase:cation symporter-2 (NCS2) (TC 2.A.40) family.</text>
</comment>
<comment type="subcellular location">
    <subcellularLocation>
        <location evidence="2">Membrane</location>
        <topology evidence="2">Multi-pass membrane protein</topology>
    </subcellularLocation>
</comment>
<dbReference type="CDD" id="cd01317">
    <property type="entry name" value="DHOase_IIa"/>
    <property type="match status" value="1"/>
</dbReference>
<dbReference type="GO" id="GO:0004038">
    <property type="term" value="F:allantoinase activity"/>
    <property type="evidence" value="ECO:0007669"/>
    <property type="project" value="TreeGrafter"/>
</dbReference>
<dbReference type="SUPFAM" id="SSF53671">
    <property type="entry name" value="Aspartate/ornithine carbamoyltransferase"/>
    <property type="match status" value="1"/>
</dbReference>
<evidence type="ECO:0000256" key="6">
    <source>
        <dbReference type="ARBA" id="ARBA00022692"/>
    </source>
</evidence>
<sequence length="935" mass="102626">MQIKIGSDWLDKILPPIVVGPVVMVIGLGLAANASNNAMFNDGEYDFKFIAVALITLALTIFYNMFFKGFLGLIPILLGIVSGYLVALLFGIVDVEPIKAAAWFAMPNFEMPFVQYQPKLYLNAITTMAPIAFVTMTEHIGHLMVLNKLTKRNFFQDPGLSKTLMGDGAAQIVAGLVGGPPVTSYGENIGVLAITRVHSVFVIAGAAVFAVGLGFVGKLSAVILSIPGPVISGISFVLFGVIAASGLKILIDNKIDFDKKKNLLIASHAAKKSRRNRRMIITSERISLKHLLTVEVLSDQEVMGLIHRAQEFKQGATWQPEKPQYFATNLFFENSTRTHKSFDVAEKKLGIEVIEFEESMSSCAIINGGDGSGQHPTQCLLDLMTIYEEFGRFEGLNIAIVGDITHSRVAKSNMQMLKRLGATIYFSGPEEWYDKQFEAYGHYMPLDEVVETVDVMMMLRVQHERHDGSELFSKEEYHKGYGLTIERAKKMQKHAIIMHPAPVNRDVELADSLVESIQSRIIQQMSNAAIWIENGKIKAIGDSFEETHFDQVFDAKGQLITPGLVDVHVHLREPGFTYKETIATGSKSAARGGFTTVCAMPNLNPVPDTAEKLKDIYKIIQKESVVKVLQYAPITEELRSETLTNQKELKEAGAFAFTNDGVGVQTAGTMYLAMKEAAKNNMALVAHTEDESLLFGGVMHEGEMSKKLGLPGILSSTEASQIARDVVLAGETGAHYHVCHVSTKESVRVIRDAKRAGIHVTAEVSPHHLILIDENIPEDNGFWKMNPPLRGTADRDALIEGLIDGTIDCIATDHAPHGLEEKNQTFLKAPFGIVGSETAFQLIYTHFVETGKFTLEQVIDWMAVKPAEIFGLEAGTLTIGSPADIAVFDLKAEEKIDDNDFESLAINTPFVGWKVKGNTLMTFVDGTLAWSKGDA</sequence>
<evidence type="ECO:0000256" key="3">
    <source>
        <dbReference type="ARBA" id="ARBA00008821"/>
    </source>
</evidence>
<dbReference type="InterPro" id="IPR004722">
    <property type="entry name" value="DHOase"/>
</dbReference>
<dbReference type="NCBIfam" id="NF006837">
    <property type="entry name" value="PRK09357.1-2"/>
    <property type="match status" value="1"/>
</dbReference>
<dbReference type="PROSITE" id="PS00097">
    <property type="entry name" value="CARBAMOYLTRANSFERASE"/>
    <property type="match status" value="1"/>
</dbReference>
<proteinExistence type="inferred from homology"/>
<dbReference type="Gene3D" id="3.40.50.1370">
    <property type="entry name" value="Aspartate/ornithine carbamoyltransferase"/>
    <property type="match status" value="3"/>
</dbReference>
<dbReference type="InterPro" id="IPR006130">
    <property type="entry name" value="Asp/Orn_carbamoylTrfase"/>
</dbReference>
<dbReference type="GO" id="GO:0016743">
    <property type="term" value="F:carboxyl- or carbamoyltransferase activity"/>
    <property type="evidence" value="ECO:0007669"/>
    <property type="project" value="InterPro"/>
</dbReference>
<dbReference type="GO" id="GO:0016597">
    <property type="term" value="F:amino acid binding"/>
    <property type="evidence" value="ECO:0007669"/>
    <property type="project" value="InterPro"/>
</dbReference>
<evidence type="ECO:0000256" key="12">
    <source>
        <dbReference type="SAM" id="Phobius"/>
    </source>
</evidence>
<dbReference type="GO" id="GO:0006145">
    <property type="term" value="P:purine nucleobase catabolic process"/>
    <property type="evidence" value="ECO:0007669"/>
    <property type="project" value="TreeGrafter"/>
</dbReference>
<evidence type="ECO:0000256" key="11">
    <source>
        <dbReference type="ARBA" id="ARBA00023136"/>
    </source>
</evidence>
<dbReference type="GO" id="GO:0022857">
    <property type="term" value="F:transmembrane transporter activity"/>
    <property type="evidence" value="ECO:0007669"/>
    <property type="project" value="InterPro"/>
</dbReference>
<dbReference type="AlphaFoldDB" id="A0A835G047"/>
<dbReference type="Pfam" id="PF00860">
    <property type="entry name" value="Xan_ur_permease"/>
    <property type="match status" value="1"/>
</dbReference>
<feature type="transmembrane region" description="Helical" evidence="12">
    <location>
        <begin position="200"/>
        <end position="224"/>
    </location>
</feature>
<protein>
    <recommendedName>
        <fullName evidence="18">Dihydroorotase</fullName>
    </recommendedName>
</protein>
<keyword evidence="9" id="KW-0665">Pyrimidine biosynthesis</keyword>
<dbReference type="InterPro" id="IPR011059">
    <property type="entry name" value="Metal-dep_hydrolase_composite"/>
</dbReference>
<keyword evidence="4" id="KW-0813">Transport</keyword>